<dbReference type="InterPro" id="IPR014830">
    <property type="entry name" value="Glycolipid_transfer_prot_dom"/>
</dbReference>
<evidence type="ECO:0000256" key="1">
    <source>
        <dbReference type="ARBA" id="ARBA00022448"/>
    </source>
</evidence>
<dbReference type="SUPFAM" id="SSF110004">
    <property type="entry name" value="Glycolipid transfer protein, GLTP"/>
    <property type="match status" value="1"/>
</dbReference>
<keyword evidence="1" id="KW-0813">Transport</keyword>
<keyword evidence="4" id="KW-1185">Reference proteome</keyword>
<gene>
    <name evidence="3" type="ORF">AMK59_8091</name>
</gene>
<protein>
    <recommendedName>
        <fullName evidence="2">Glycolipid transfer protein domain-containing protein</fullName>
    </recommendedName>
</protein>
<dbReference type="GO" id="GO:1902387">
    <property type="term" value="F:ceramide 1-phosphate binding"/>
    <property type="evidence" value="ECO:0007669"/>
    <property type="project" value="TreeGrafter"/>
</dbReference>
<dbReference type="InterPro" id="IPR036497">
    <property type="entry name" value="GLTP_sf"/>
</dbReference>
<feature type="domain" description="Glycolipid transfer protein" evidence="2">
    <location>
        <begin position="36"/>
        <end position="178"/>
    </location>
</feature>
<dbReference type="FunFam" id="1.10.3520.10:FF:000001">
    <property type="entry name" value="Pleckstrin domain-containing family A member 8"/>
    <property type="match status" value="1"/>
</dbReference>
<evidence type="ECO:0000313" key="4">
    <source>
        <dbReference type="Proteomes" id="UP000051574"/>
    </source>
</evidence>
<evidence type="ECO:0000313" key="3">
    <source>
        <dbReference type="EMBL" id="KRT80565.1"/>
    </source>
</evidence>
<accession>A0A0T6B0C1</accession>
<reference evidence="3 4" key="1">
    <citation type="submission" date="2015-09" db="EMBL/GenBank/DDBJ databases">
        <title>Draft genome of the scarab beetle Oryctes borbonicus.</title>
        <authorList>
            <person name="Meyer J.M."/>
            <person name="Markov G.V."/>
            <person name="Baskaran P."/>
            <person name="Herrmann M."/>
            <person name="Sommer R.J."/>
            <person name="Roedelsperger C."/>
        </authorList>
    </citation>
    <scope>NUCLEOTIDE SEQUENCE [LARGE SCALE GENOMIC DNA]</scope>
    <source>
        <strain evidence="3">OB123</strain>
        <tissue evidence="3">Whole animal</tissue>
    </source>
</reference>
<organism evidence="3 4">
    <name type="scientific">Oryctes borbonicus</name>
    <dbReference type="NCBI Taxonomy" id="1629725"/>
    <lineage>
        <taxon>Eukaryota</taxon>
        <taxon>Metazoa</taxon>
        <taxon>Ecdysozoa</taxon>
        <taxon>Arthropoda</taxon>
        <taxon>Hexapoda</taxon>
        <taxon>Insecta</taxon>
        <taxon>Pterygota</taxon>
        <taxon>Neoptera</taxon>
        <taxon>Endopterygota</taxon>
        <taxon>Coleoptera</taxon>
        <taxon>Polyphaga</taxon>
        <taxon>Scarabaeiformia</taxon>
        <taxon>Scarabaeidae</taxon>
        <taxon>Dynastinae</taxon>
        <taxon>Oryctes</taxon>
    </lineage>
</organism>
<dbReference type="GO" id="GO:0005829">
    <property type="term" value="C:cytosol"/>
    <property type="evidence" value="ECO:0007669"/>
    <property type="project" value="TreeGrafter"/>
</dbReference>
<dbReference type="EMBL" id="LJIG01022446">
    <property type="protein sequence ID" value="KRT80565.1"/>
    <property type="molecule type" value="Genomic_DNA"/>
</dbReference>
<comment type="caution">
    <text evidence="3">The sequence shown here is derived from an EMBL/GenBank/DDBJ whole genome shotgun (WGS) entry which is preliminary data.</text>
</comment>
<dbReference type="GO" id="GO:0016020">
    <property type="term" value="C:membrane"/>
    <property type="evidence" value="ECO:0007669"/>
    <property type="project" value="TreeGrafter"/>
</dbReference>
<dbReference type="AlphaFoldDB" id="A0A0T6B0C1"/>
<sequence>MISMSNPRTAPEVHDGSTSTIFHNLQFGYNSELSKVKTSEFLEHSKHVVEIIEKMGKMFAPLKYDMNGNINKITAMYKKDEVAHQYLEDMVLTEQAAGGLTTIDALQWLRRGLHFLAKFFDCILEDVDQGGNQQTLVPFLKIAYETVLQRYHGWMGGQLFNIMCRFAPNRKELYKILASTHTYNEEHVVAGMRVFKTNLLICINHLVKFYRDYNLENEAVV</sequence>
<dbReference type="PANTHER" id="PTHR10219">
    <property type="entry name" value="GLYCOLIPID TRANSFER PROTEIN-RELATED"/>
    <property type="match status" value="1"/>
</dbReference>
<dbReference type="Gene3D" id="1.10.3520.10">
    <property type="entry name" value="Glycolipid transfer protein"/>
    <property type="match status" value="1"/>
</dbReference>
<dbReference type="GO" id="GO:1902388">
    <property type="term" value="F:ceramide 1-phosphate transfer activity"/>
    <property type="evidence" value="ECO:0007669"/>
    <property type="project" value="TreeGrafter"/>
</dbReference>
<dbReference type="Proteomes" id="UP000051574">
    <property type="component" value="Unassembled WGS sequence"/>
</dbReference>
<dbReference type="PANTHER" id="PTHR10219:SF25">
    <property type="entry name" value="PLECKSTRIN HOMOLOGY DOMAIN-CONTAINING FAMILY A MEMBER 8"/>
    <property type="match status" value="1"/>
</dbReference>
<name>A0A0T6B0C1_9SCAR</name>
<dbReference type="OrthoDB" id="205255at2759"/>
<proteinExistence type="predicted"/>
<dbReference type="Pfam" id="PF08718">
    <property type="entry name" value="GLTP"/>
    <property type="match status" value="1"/>
</dbReference>
<evidence type="ECO:0000259" key="2">
    <source>
        <dbReference type="Pfam" id="PF08718"/>
    </source>
</evidence>